<feature type="compositionally biased region" description="Basic and acidic residues" evidence="1">
    <location>
        <begin position="31"/>
        <end position="43"/>
    </location>
</feature>
<name>A0ABN8HRN4_9NEOP</name>
<dbReference type="Proteomes" id="UP000837857">
    <property type="component" value="Chromosome 10"/>
</dbReference>
<reference evidence="2" key="1">
    <citation type="submission" date="2022-03" db="EMBL/GenBank/DDBJ databases">
        <authorList>
            <person name="Martin H S."/>
        </authorList>
    </citation>
    <scope>NUCLEOTIDE SEQUENCE</scope>
</reference>
<keyword evidence="3" id="KW-1185">Reference proteome</keyword>
<gene>
    <name evidence="2" type="ORF">IPOD504_LOCUS1480</name>
</gene>
<feature type="region of interest" description="Disordered" evidence="1">
    <location>
        <begin position="79"/>
        <end position="98"/>
    </location>
</feature>
<evidence type="ECO:0000256" key="1">
    <source>
        <dbReference type="SAM" id="MobiDB-lite"/>
    </source>
</evidence>
<proteinExistence type="predicted"/>
<evidence type="ECO:0000313" key="3">
    <source>
        <dbReference type="Proteomes" id="UP000837857"/>
    </source>
</evidence>
<feature type="region of interest" description="Disordered" evidence="1">
    <location>
        <begin position="31"/>
        <end position="56"/>
    </location>
</feature>
<sequence length="98" mass="11375">MIQVCFWERIAEKLLDRFQLIHRFRKYRTDGADGSDEKLENSKLNRARGRRTRSKVRRAKASLIRAEFGKPRARRRGAGIIIIDESRPHAPAAAEESD</sequence>
<evidence type="ECO:0000313" key="2">
    <source>
        <dbReference type="EMBL" id="CAH2038152.1"/>
    </source>
</evidence>
<feature type="compositionally biased region" description="Basic residues" evidence="1">
    <location>
        <begin position="45"/>
        <end position="56"/>
    </location>
</feature>
<feature type="non-terminal residue" evidence="2">
    <location>
        <position position="98"/>
    </location>
</feature>
<accession>A0ABN8HRN4</accession>
<protein>
    <submittedName>
        <fullName evidence="2">Uncharacterized protein</fullName>
    </submittedName>
</protein>
<organism evidence="2 3">
    <name type="scientific">Iphiclides podalirius</name>
    <name type="common">scarce swallowtail</name>
    <dbReference type="NCBI Taxonomy" id="110791"/>
    <lineage>
        <taxon>Eukaryota</taxon>
        <taxon>Metazoa</taxon>
        <taxon>Ecdysozoa</taxon>
        <taxon>Arthropoda</taxon>
        <taxon>Hexapoda</taxon>
        <taxon>Insecta</taxon>
        <taxon>Pterygota</taxon>
        <taxon>Neoptera</taxon>
        <taxon>Endopterygota</taxon>
        <taxon>Lepidoptera</taxon>
        <taxon>Glossata</taxon>
        <taxon>Ditrysia</taxon>
        <taxon>Papilionoidea</taxon>
        <taxon>Papilionidae</taxon>
        <taxon>Papilioninae</taxon>
        <taxon>Iphiclides</taxon>
    </lineage>
</organism>
<dbReference type="EMBL" id="OW152822">
    <property type="protein sequence ID" value="CAH2038152.1"/>
    <property type="molecule type" value="Genomic_DNA"/>
</dbReference>